<protein>
    <submittedName>
        <fullName evidence="3">Uncharacterized protein</fullName>
    </submittedName>
</protein>
<feature type="compositionally biased region" description="Gly residues" evidence="1">
    <location>
        <begin position="68"/>
        <end position="77"/>
    </location>
</feature>
<name>A0ABR1VDA8_9PEZI</name>
<accession>A0ABR1VDA8</accession>
<feature type="region of interest" description="Disordered" evidence="1">
    <location>
        <begin position="68"/>
        <end position="134"/>
    </location>
</feature>
<proteinExistence type="predicted"/>
<gene>
    <name evidence="3" type="ORF">PG996_007337</name>
</gene>
<comment type="caution">
    <text evidence="3">The sequence shown here is derived from an EMBL/GenBank/DDBJ whole genome shotgun (WGS) entry which is preliminary data.</text>
</comment>
<reference evidence="3 4" key="1">
    <citation type="submission" date="2023-01" db="EMBL/GenBank/DDBJ databases">
        <title>Analysis of 21 Apiospora genomes using comparative genomics revels a genus with tremendous synthesis potential of carbohydrate active enzymes and secondary metabolites.</title>
        <authorList>
            <person name="Sorensen T."/>
        </authorList>
    </citation>
    <scope>NUCLEOTIDE SEQUENCE [LARGE SCALE GENOMIC DNA]</scope>
    <source>
        <strain evidence="3 4">CBS 83171</strain>
    </source>
</reference>
<evidence type="ECO:0000256" key="1">
    <source>
        <dbReference type="SAM" id="MobiDB-lite"/>
    </source>
</evidence>
<evidence type="ECO:0000313" key="4">
    <source>
        <dbReference type="Proteomes" id="UP001446871"/>
    </source>
</evidence>
<feature type="signal peptide" evidence="2">
    <location>
        <begin position="1"/>
        <end position="25"/>
    </location>
</feature>
<sequence>MHFCLGTTAALALLSAESLFLSVSGAPLGPSRDREIHSISNRGSCRPGYIWTTEGCVGFAEKRAGGGGRLVGVGEGKGGSKGDDGSSSGGAGKSGSNKGDEGSSGPNPGGFKGIGPKKTYPPKAIPDPFQGHGYELRASDKTLGEYDQDYGKMYGVWNSRYEDGQKPVYRIGIREDDNSINTLDAFNKEQKWPDGTTHKDTTIELSDVQMHLFATQGRKRPQDLSIMRYDNVIESDTDAAMYSAIDKLPNQSGEAGTVVTVSSKAAPDSEEGKVFRELLKAPLGMNVDKTLQQYSVGKQIQSFKITEKSSSAHLEVQLG</sequence>
<dbReference type="EMBL" id="JAQQWM010000004">
    <property type="protein sequence ID" value="KAK8068225.1"/>
    <property type="molecule type" value="Genomic_DNA"/>
</dbReference>
<organism evidence="3 4">
    <name type="scientific">Apiospora saccharicola</name>
    <dbReference type="NCBI Taxonomy" id="335842"/>
    <lineage>
        <taxon>Eukaryota</taxon>
        <taxon>Fungi</taxon>
        <taxon>Dikarya</taxon>
        <taxon>Ascomycota</taxon>
        <taxon>Pezizomycotina</taxon>
        <taxon>Sordariomycetes</taxon>
        <taxon>Xylariomycetidae</taxon>
        <taxon>Amphisphaeriales</taxon>
        <taxon>Apiosporaceae</taxon>
        <taxon>Apiospora</taxon>
    </lineage>
</organism>
<keyword evidence="4" id="KW-1185">Reference proteome</keyword>
<feature type="chain" id="PRO_5045043997" evidence="2">
    <location>
        <begin position="26"/>
        <end position="319"/>
    </location>
</feature>
<evidence type="ECO:0000256" key="2">
    <source>
        <dbReference type="SAM" id="SignalP"/>
    </source>
</evidence>
<dbReference type="Proteomes" id="UP001446871">
    <property type="component" value="Unassembled WGS sequence"/>
</dbReference>
<keyword evidence="2" id="KW-0732">Signal</keyword>
<evidence type="ECO:0000313" key="3">
    <source>
        <dbReference type="EMBL" id="KAK8068225.1"/>
    </source>
</evidence>